<evidence type="ECO:0000256" key="10">
    <source>
        <dbReference type="RuleBase" id="RU261113"/>
    </source>
</evidence>
<evidence type="ECO:0000256" key="4">
    <source>
        <dbReference type="ARBA" id="ARBA00022833"/>
    </source>
</evidence>
<keyword evidence="3" id="KW-0863">Zinc-finger</keyword>
<sequence length="322" mass="34655">MPKSHKEDSLSTLANRIFAVMLDDIVMDVTLQAHQEIARGRALCQVCKTYATAAIPVCHVPETSTYLTFHAVHAPTYLPPSRQSTPSASGSASPTKSDGNLLLECLICSRQIASNRYAPHLSSCMGLSTTRRGSSRGTTKSKPPSEEDGSESQEETYSEDGKGGKGKKQHRTDDADFNLKRKRDSPQVTPNKKQKKQAGKGSPVNRVKSSSDSFGSPLQSPSVKTQSKVPSRLRESSVASAVERSPTVSSRSSSPVQMESPGASSSYSFQSPHLAARTPNKTIRQNSASNVDPLRRSPPRPVVDDYLDEGDETGSSTDTDSS</sequence>
<dbReference type="GO" id="GO:0006325">
    <property type="term" value="P:chromatin organization"/>
    <property type="evidence" value="ECO:0007669"/>
    <property type="project" value="UniProtKB-KW"/>
</dbReference>
<feature type="compositionally biased region" description="Low complexity" evidence="11">
    <location>
        <begin position="128"/>
        <end position="142"/>
    </location>
</feature>
<evidence type="ECO:0000256" key="1">
    <source>
        <dbReference type="ARBA" id="ARBA00004123"/>
    </source>
</evidence>
<evidence type="ECO:0000313" key="12">
    <source>
        <dbReference type="EMBL" id="CAK5279983.1"/>
    </source>
</evidence>
<evidence type="ECO:0000256" key="5">
    <source>
        <dbReference type="ARBA" id="ARBA00022853"/>
    </source>
</evidence>
<evidence type="ECO:0000256" key="9">
    <source>
        <dbReference type="ARBA" id="ARBA00023242"/>
    </source>
</evidence>
<dbReference type="Pfam" id="PF08209">
    <property type="entry name" value="Sgf11"/>
    <property type="match status" value="1"/>
</dbReference>
<feature type="region of interest" description="Disordered" evidence="11">
    <location>
        <begin position="123"/>
        <end position="322"/>
    </location>
</feature>
<organism evidence="12 13">
    <name type="scientific">Mycena citricolor</name>
    <dbReference type="NCBI Taxonomy" id="2018698"/>
    <lineage>
        <taxon>Eukaryota</taxon>
        <taxon>Fungi</taxon>
        <taxon>Dikarya</taxon>
        <taxon>Basidiomycota</taxon>
        <taxon>Agaricomycotina</taxon>
        <taxon>Agaricomycetes</taxon>
        <taxon>Agaricomycetidae</taxon>
        <taxon>Agaricales</taxon>
        <taxon>Marasmiineae</taxon>
        <taxon>Mycenaceae</taxon>
        <taxon>Mycena</taxon>
    </lineage>
</organism>
<comment type="caution">
    <text evidence="12">The sequence shown here is derived from an EMBL/GenBank/DDBJ whole genome shotgun (WGS) entry which is preliminary data.</text>
</comment>
<dbReference type="Gene3D" id="3.30.160.60">
    <property type="entry name" value="Classic Zinc Finger"/>
    <property type="match status" value="1"/>
</dbReference>
<evidence type="ECO:0000256" key="2">
    <source>
        <dbReference type="ARBA" id="ARBA00022723"/>
    </source>
</evidence>
<keyword evidence="9" id="KW-0539">Nucleus</keyword>
<dbReference type="GO" id="GO:0003713">
    <property type="term" value="F:transcription coactivator activity"/>
    <property type="evidence" value="ECO:0007669"/>
    <property type="project" value="TreeGrafter"/>
</dbReference>
<feature type="compositionally biased region" description="Low complexity" evidence="11">
    <location>
        <begin position="313"/>
        <end position="322"/>
    </location>
</feature>
<dbReference type="GO" id="GO:0006357">
    <property type="term" value="P:regulation of transcription by RNA polymerase II"/>
    <property type="evidence" value="ECO:0007669"/>
    <property type="project" value="TreeGrafter"/>
</dbReference>
<evidence type="ECO:0000256" key="7">
    <source>
        <dbReference type="ARBA" id="ARBA00023159"/>
    </source>
</evidence>
<keyword evidence="2" id="KW-0479">Metal-binding</keyword>
<keyword evidence="5" id="KW-0156">Chromatin regulator</keyword>
<dbReference type="Proteomes" id="UP001295794">
    <property type="component" value="Unassembled WGS sequence"/>
</dbReference>
<evidence type="ECO:0000256" key="6">
    <source>
        <dbReference type="ARBA" id="ARBA00023015"/>
    </source>
</evidence>
<comment type="similarity">
    <text evidence="10">Belongs to the SGF11 family.</text>
</comment>
<dbReference type="GO" id="GO:0000124">
    <property type="term" value="C:SAGA complex"/>
    <property type="evidence" value="ECO:0007669"/>
    <property type="project" value="TreeGrafter"/>
</dbReference>
<dbReference type="PANTHER" id="PTHR46367">
    <property type="entry name" value="ATAXIN-7-LIKE PROTEIN 3"/>
    <property type="match status" value="1"/>
</dbReference>
<evidence type="ECO:0000256" key="8">
    <source>
        <dbReference type="ARBA" id="ARBA00023163"/>
    </source>
</evidence>
<accession>A0AAD2Q600</accession>
<dbReference type="AlphaFoldDB" id="A0AAD2Q600"/>
<comment type="subcellular location">
    <subcellularLocation>
        <location evidence="1 10">Nucleus</location>
    </subcellularLocation>
</comment>
<keyword evidence="4" id="KW-0862">Zinc</keyword>
<keyword evidence="8" id="KW-0804">Transcription</keyword>
<dbReference type="InterPro" id="IPR051078">
    <property type="entry name" value="SGF11"/>
</dbReference>
<feature type="compositionally biased region" description="Low complexity" evidence="11">
    <location>
        <begin position="244"/>
        <end position="256"/>
    </location>
</feature>
<feature type="compositionally biased region" description="Polar residues" evidence="11">
    <location>
        <begin position="207"/>
        <end position="229"/>
    </location>
</feature>
<evidence type="ECO:0000313" key="13">
    <source>
        <dbReference type="Proteomes" id="UP001295794"/>
    </source>
</evidence>
<dbReference type="EMBL" id="CAVNYO010000440">
    <property type="protein sequence ID" value="CAK5279983.1"/>
    <property type="molecule type" value="Genomic_DNA"/>
</dbReference>
<dbReference type="InterPro" id="IPR013246">
    <property type="entry name" value="SAGA_su_Sgf11"/>
</dbReference>
<feature type="compositionally biased region" description="Polar residues" evidence="11">
    <location>
        <begin position="262"/>
        <end position="271"/>
    </location>
</feature>
<proteinExistence type="inferred from homology"/>
<feature type="compositionally biased region" description="Polar residues" evidence="11">
    <location>
        <begin position="279"/>
        <end position="290"/>
    </location>
</feature>
<reference evidence="12" key="1">
    <citation type="submission" date="2023-11" db="EMBL/GenBank/DDBJ databases">
        <authorList>
            <person name="De Vega J J."/>
            <person name="De Vega J J."/>
        </authorList>
    </citation>
    <scope>NUCLEOTIDE SEQUENCE</scope>
</reference>
<protein>
    <recommendedName>
        <fullName evidence="10">SAGA-associated factor 11</fullName>
    </recommendedName>
</protein>
<keyword evidence="7 10" id="KW-0010">Activator</keyword>
<dbReference type="PANTHER" id="PTHR46367:SF1">
    <property type="entry name" value="ATAXIN-7-LIKE PROTEIN 3"/>
    <property type="match status" value="1"/>
</dbReference>
<keyword evidence="13" id="KW-1185">Reference proteome</keyword>
<feature type="compositionally biased region" description="Acidic residues" evidence="11">
    <location>
        <begin position="146"/>
        <end position="158"/>
    </location>
</feature>
<gene>
    <name evidence="12" type="ORF">MYCIT1_LOCUS30390</name>
</gene>
<evidence type="ECO:0000256" key="3">
    <source>
        <dbReference type="ARBA" id="ARBA00022771"/>
    </source>
</evidence>
<keyword evidence="6" id="KW-0805">Transcription regulation</keyword>
<name>A0AAD2Q600_9AGAR</name>
<dbReference type="GO" id="GO:0008270">
    <property type="term" value="F:zinc ion binding"/>
    <property type="evidence" value="ECO:0007669"/>
    <property type="project" value="UniProtKB-KW"/>
</dbReference>
<dbReference type="GO" id="GO:0071819">
    <property type="term" value="C:DUBm complex"/>
    <property type="evidence" value="ECO:0007669"/>
    <property type="project" value="TreeGrafter"/>
</dbReference>
<evidence type="ECO:0000256" key="11">
    <source>
        <dbReference type="SAM" id="MobiDB-lite"/>
    </source>
</evidence>